<gene>
    <name evidence="4" type="ORF">BG015_009780</name>
</gene>
<dbReference type="OrthoDB" id="428577at2759"/>
<feature type="domain" description="Ubiquitin-like" evidence="2">
    <location>
        <begin position="102"/>
        <end position="172"/>
    </location>
</feature>
<evidence type="ECO:0000259" key="3">
    <source>
        <dbReference type="PROSITE" id="PS50089"/>
    </source>
</evidence>
<evidence type="ECO:0000313" key="5">
    <source>
        <dbReference type="Proteomes" id="UP000748756"/>
    </source>
</evidence>
<dbReference type="InterPro" id="IPR013083">
    <property type="entry name" value="Znf_RING/FYVE/PHD"/>
</dbReference>
<proteinExistence type="predicted"/>
<dbReference type="InterPro" id="IPR001841">
    <property type="entry name" value="Znf_RING"/>
</dbReference>
<dbReference type="GO" id="GO:0008270">
    <property type="term" value="F:zinc ion binding"/>
    <property type="evidence" value="ECO:0007669"/>
    <property type="project" value="UniProtKB-KW"/>
</dbReference>
<dbReference type="AlphaFoldDB" id="A0A9P5V9J0"/>
<evidence type="ECO:0000259" key="2">
    <source>
        <dbReference type="PROSITE" id="PS50053"/>
    </source>
</evidence>
<organism evidence="4 5">
    <name type="scientific">Linnemannia schmuckeri</name>
    <dbReference type="NCBI Taxonomy" id="64567"/>
    <lineage>
        <taxon>Eukaryota</taxon>
        <taxon>Fungi</taxon>
        <taxon>Fungi incertae sedis</taxon>
        <taxon>Mucoromycota</taxon>
        <taxon>Mortierellomycotina</taxon>
        <taxon>Mortierellomycetes</taxon>
        <taxon>Mortierellales</taxon>
        <taxon>Mortierellaceae</taxon>
        <taxon>Linnemannia</taxon>
    </lineage>
</organism>
<dbReference type="PROSITE" id="PS50089">
    <property type="entry name" value="ZF_RING_2"/>
    <property type="match status" value="1"/>
</dbReference>
<dbReference type="InterPro" id="IPR019956">
    <property type="entry name" value="Ubiquitin_dom"/>
</dbReference>
<name>A0A9P5V9J0_9FUNG</name>
<dbReference type="InterPro" id="IPR000626">
    <property type="entry name" value="Ubiquitin-like_dom"/>
</dbReference>
<dbReference type="Proteomes" id="UP000748756">
    <property type="component" value="Unassembled WGS sequence"/>
</dbReference>
<evidence type="ECO:0000313" key="4">
    <source>
        <dbReference type="EMBL" id="KAF9148484.1"/>
    </source>
</evidence>
<feature type="domain" description="RING-type" evidence="3">
    <location>
        <begin position="322"/>
        <end position="357"/>
    </location>
</feature>
<dbReference type="Gene3D" id="3.30.40.10">
    <property type="entry name" value="Zinc/RING finger domain, C3HC4 (zinc finger)"/>
    <property type="match status" value="1"/>
</dbReference>
<dbReference type="SMART" id="SM00213">
    <property type="entry name" value="UBQ"/>
    <property type="match status" value="1"/>
</dbReference>
<dbReference type="Gene3D" id="3.10.20.90">
    <property type="entry name" value="Phosphatidylinositol 3-kinase Catalytic Subunit, Chain A, domain 1"/>
    <property type="match status" value="1"/>
</dbReference>
<dbReference type="InterPro" id="IPR029071">
    <property type="entry name" value="Ubiquitin-like_domsf"/>
</dbReference>
<dbReference type="PROSITE" id="PS50053">
    <property type="entry name" value="UBIQUITIN_2"/>
    <property type="match status" value="1"/>
</dbReference>
<dbReference type="PANTHER" id="PTHR10666">
    <property type="entry name" value="UBIQUITIN"/>
    <property type="match status" value="1"/>
</dbReference>
<reference evidence="4" key="1">
    <citation type="journal article" date="2020" name="Fungal Divers.">
        <title>Resolving the Mortierellaceae phylogeny through synthesis of multi-gene phylogenetics and phylogenomics.</title>
        <authorList>
            <person name="Vandepol N."/>
            <person name="Liber J."/>
            <person name="Desiro A."/>
            <person name="Na H."/>
            <person name="Kennedy M."/>
            <person name="Barry K."/>
            <person name="Grigoriev I.V."/>
            <person name="Miller A.N."/>
            <person name="O'Donnell K."/>
            <person name="Stajich J.E."/>
            <person name="Bonito G."/>
        </authorList>
    </citation>
    <scope>NUCLEOTIDE SEQUENCE</scope>
    <source>
        <strain evidence="4">NRRL 6426</strain>
    </source>
</reference>
<sequence length="371" mass="41231">MPTTSPRPTSDTPATLAIINANSGPDEMITIPYKPHETISALLKRIQATFFTSGYLANSREDIFLNGQRLKDHTKTLAHYRIFGRILTYRALSARIQGPRPIPIQIITPTGKVIPLTCHPHSLVDDVKVLIQVKEKISEDQQTLTYAGMQLEDSCMLHFYGISAGSTLNLVLLRPCTMTLPGILYLDNKIGTSMGTRKIRFSRNASRGRVPHIGANVECECKCTPGPMVIVQKSLGTLDLATASLICPNCGKSDKVTPVAVGFLKCKYRYHGIQASDGAQFTSDWEEVHADDRYHLVKADIKSAGWHRLVIETAGLRHYDPCTICLEPLRQCETLVCGHQFHSVCTKKWKGFCPNCQFNKHLITEATVKVK</sequence>
<accession>A0A9P5V9J0</accession>
<evidence type="ECO:0000256" key="1">
    <source>
        <dbReference type="PROSITE-ProRule" id="PRU00175"/>
    </source>
</evidence>
<keyword evidence="5" id="KW-1185">Reference proteome</keyword>
<comment type="caution">
    <text evidence="4">The sequence shown here is derived from an EMBL/GenBank/DDBJ whole genome shotgun (WGS) entry which is preliminary data.</text>
</comment>
<dbReference type="CDD" id="cd17039">
    <property type="entry name" value="Ubl_ubiquitin_like"/>
    <property type="match status" value="1"/>
</dbReference>
<dbReference type="SUPFAM" id="SSF57850">
    <property type="entry name" value="RING/U-box"/>
    <property type="match status" value="1"/>
</dbReference>
<keyword evidence="1" id="KW-0479">Metal-binding</keyword>
<dbReference type="InterPro" id="IPR050158">
    <property type="entry name" value="Ubiquitin_ubiquitin-like"/>
</dbReference>
<protein>
    <submittedName>
        <fullName evidence="4">Uncharacterized protein</fullName>
    </submittedName>
</protein>
<dbReference type="Pfam" id="PF00240">
    <property type="entry name" value="ubiquitin"/>
    <property type="match status" value="1"/>
</dbReference>
<dbReference type="PRINTS" id="PR00348">
    <property type="entry name" value="UBIQUITIN"/>
</dbReference>
<keyword evidence="1" id="KW-0863">Zinc-finger</keyword>
<dbReference type="SMART" id="SM00184">
    <property type="entry name" value="RING"/>
    <property type="match status" value="1"/>
</dbReference>
<dbReference type="SUPFAM" id="SSF54236">
    <property type="entry name" value="Ubiquitin-like"/>
    <property type="match status" value="1"/>
</dbReference>
<keyword evidence="1" id="KW-0862">Zinc</keyword>
<dbReference type="EMBL" id="JAAAUQ010000652">
    <property type="protein sequence ID" value="KAF9148484.1"/>
    <property type="molecule type" value="Genomic_DNA"/>
</dbReference>